<keyword evidence="8" id="KW-1185">Reference proteome</keyword>
<dbReference type="InterPro" id="IPR006143">
    <property type="entry name" value="RND_pump_MFP"/>
</dbReference>
<dbReference type="RefSeq" id="WP_168060238.1">
    <property type="nucleotide sequence ID" value="NZ_VTOW01000002.1"/>
</dbReference>
<comment type="caution">
    <text evidence="7">The sequence shown here is derived from an EMBL/GenBank/DDBJ whole genome shotgun (WGS) entry which is preliminary data.</text>
</comment>
<dbReference type="InterPro" id="IPR058625">
    <property type="entry name" value="MdtA-like_BSH"/>
</dbReference>
<feature type="domain" description="Multidrug resistance protein MdtA-like alpha-helical hairpin" evidence="3">
    <location>
        <begin position="98"/>
        <end position="164"/>
    </location>
</feature>
<feature type="coiled-coil region" evidence="2">
    <location>
        <begin position="78"/>
        <end position="119"/>
    </location>
</feature>
<dbReference type="Proteomes" id="UP000534783">
    <property type="component" value="Unassembled WGS sequence"/>
</dbReference>
<dbReference type="Gene3D" id="2.40.30.170">
    <property type="match status" value="1"/>
</dbReference>
<sequence>MGVVIGLRAFSGAAKSVEVATVSSLDPSQSVPFLNASGYVVAQRRAAVASKGTGRLVELRVREGDRVKKGDIIGRLESDDMEAALARARANLNVARSAYDQAKAALDNATSDYERKKSLLEEGLVPQADFDAAEAQYRGSKAALASAAAGVKAAEAAVRSAEVEVENTVIRAPFDGTVLTKNAEVGEVVAPFGTSTQVKAAVVTMADMSSLQVEADVSESNIEKVRIGQAAEITLDAYPETKYEGVVQTIVPTADRAKATVLTKIRFLNLDDRVLPEMSAKVAFLSEPKADQGGAPIVTVNPGAIVTREDRKVAFRIREEHVEMVPVETGGPLGSQVEIKQGLKPGDRVVLNPPENLAPGDRVQIGESANR</sequence>
<feature type="domain" description="Multidrug resistance protein MdtA-like barrel-sandwich hybrid" evidence="4">
    <location>
        <begin position="45"/>
        <end position="190"/>
    </location>
</feature>
<dbReference type="Pfam" id="PF25917">
    <property type="entry name" value="BSH_RND"/>
    <property type="match status" value="1"/>
</dbReference>
<proteinExistence type="inferred from homology"/>
<reference evidence="7 8" key="1">
    <citation type="journal article" date="2020" name="Nature">
        <title>Bacterial chemolithoautotrophy via manganese oxidation.</title>
        <authorList>
            <person name="Yu H."/>
            <person name="Leadbetter J.R."/>
        </authorList>
    </citation>
    <scope>NUCLEOTIDE SEQUENCE [LARGE SCALE GENOMIC DNA]</scope>
    <source>
        <strain evidence="7 8">Mn-1</strain>
    </source>
</reference>
<keyword evidence="2" id="KW-0175">Coiled coil</keyword>
<evidence type="ECO:0000259" key="3">
    <source>
        <dbReference type="Pfam" id="PF25876"/>
    </source>
</evidence>
<dbReference type="Pfam" id="PF25876">
    <property type="entry name" value="HH_MFP_RND"/>
    <property type="match status" value="1"/>
</dbReference>
<dbReference type="AlphaFoldDB" id="A0A7X6IBI9"/>
<dbReference type="GO" id="GO:1990281">
    <property type="term" value="C:efflux pump complex"/>
    <property type="evidence" value="ECO:0007669"/>
    <property type="project" value="TreeGrafter"/>
</dbReference>
<dbReference type="Gene3D" id="1.10.287.470">
    <property type="entry name" value="Helix hairpin bin"/>
    <property type="match status" value="1"/>
</dbReference>
<dbReference type="InterPro" id="IPR058649">
    <property type="entry name" value="CzcB_C"/>
</dbReference>
<dbReference type="EMBL" id="VTOW01000002">
    <property type="protein sequence ID" value="NKE71526.1"/>
    <property type="molecule type" value="Genomic_DNA"/>
</dbReference>
<dbReference type="InterPro" id="IPR058792">
    <property type="entry name" value="Beta-barrel_RND_2"/>
</dbReference>
<comment type="similarity">
    <text evidence="1">Belongs to the membrane fusion protein (MFP) (TC 8.A.1) family.</text>
</comment>
<evidence type="ECO:0000259" key="6">
    <source>
        <dbReference type="Pfam" id="PF25975"/>
    </source>
</evidence>
<accession>A0A7X6IBI9</accession>
<dbReference type="Gene3D" id="2.40.50.100">
    <property type="match status" value="2"/>
</dbReference>
<dbReference type="Pfam" id="PF25975">
    <property type="entry name" value="CzcB_C"/>
    <property type="match status" value="1"/>
</dbReference>
<evidence type="ECO:0000259" key="5">
    <source>
        <dbReference type="Pfam" id="PF25954"/>
    </source>
</evidence>
<dbReference type="PANTHER" id="PTHR30469">
    <property type="entry name" value="MULTIDRUG RESISTANCE PROTEIN MDTA"/>
    <property type="match status" value="1"/>
</dbReference>
<feature type="domain" description="CzcB-like C-terminal circularly permuted SH3-like" evidence="6">
    <location>
        <begin position="298"/>
        <end position="350"/>
    </location>
</feature>
<dbReference type="PANTHER" id="PTHR30469:SF38">
    <property type="entry name" value="HLYD FAMILY SECRETION PROTEIN"/>
    <property type="match status" value="1"/>
</dbReference>
<dbReference type="GO" id="GO:0015562">
    <property type="term" value="F:efflux transmembrane transporter activity"/>
    <property type="evidence" value="ECO:0007669"/>
    <property type="project" value="TreeGrafter"/>
</dbReference>
<evidence type="ECO:0000256" key="2">
    <source>
        <dbReference type="SAM" id="Coils"/>
    </source>
</evidence>
<dbReference type="Gene3D" id="2.40.420.20">
    <property type="match status" value="1"/>
</dbReference>
<name>A0A7X6IBI9_9BACT</name>
<organism evidence="7 8">
    <name type="scientific">Candidatus Manganitrophus noduliformans</name>
    <dbReference type="NCBI Taxonomy" id="2606439"/>
    <lineage>
        <taxon>Bacteria</taxon>
        <taxon>Pseudomonadati</taxon>
        <taxon>Nitrospirota</taxon>
        <taxon>Nitrospiria</taxon>
        <taxon>Candidatus Troglogloeales</taxon>
        <taxon>Candidatus Manganitrophaceae</taxon>
        <taxon>Candidatus Manganitrophus</taxon>
    </lineage>
</organism>
<dbReference type="SUPFAM" id="SSF111369">
    <property type="entry name" value="HlyD-like secretion proteins"/>
    <property type="match status" value="1"/>
</dbReference>
<feature type="domain" description="CusB-like beta-barrel" evidence="5">
    <location>
        <begin position="213"/>
        <end position="286"/>
    </location>
</feature>
<evidence type="ECO:0000313" key="8">
    <source>
        <dbReference type="Proteomes" id="UP000534783"/>
    </source>
</evidence>
<dbReference type="InterPro" id="IPR058624">
    <property type="entry name" value="MdtA-like_HH"/>
</dbReference>
<protein>
    <submittedName>
        <fullName evidence="7">Efflux RND transporter periplasmic adaptor subunit</fullName>
    </submittedName>
</protein>
<evidence type="ECO:0000256" key="1">
    <source>
        <dbReference type="ARBA" id="ARBA00009477"/>
    </source>
</evidence>
<evidence type="ECO:0000313" key="7">
    <source>
        <dbReference type="EMBL" id="NKE71526.1"/>
    </source>
</evidence>
<dbReference type="NCBIfam" id="TIGR01730">
    <property type="entry name" value="RND_mfp"/>
    <property type="match status" value="1"/>
</dbReference>
<dbReference type="Pfam" id="PF25954">
    <property type="entry name" value="Beta-barrel_RND_2"/>
    <property type="match status" value="1"/>
</dbReference>
<evidence type="ECO:0000259" key="4">
    <source>
        <dbReference type="Pfam" id="PF25917"/>
    </source>
</evidence>
<gene>
    <name evidence="7" type="ORF">MNODULE_12320</name>
</gene>